<evidence type="ECO:0000313" key="3">
    <source>
        <dbReference type="Proteomes" id="UP000614350"/>
    </source>
</evidence>
<proteinExistence type="predicted"/>
<gene>
    <name evidence="2" type="ORF">HZH66_010054</name>
</gene>
<reference evidence="2" key="1">
    <citation type="journal article" date="2020" name="G3 (Bethesda)">
        <title>High-Quality Assemblies for Three Invasive Social Wasps from the &lt;i&gt;Vespula&lt;/i&gt; Genus.</title>
        <authorList>
            <person name="Harrop T.W.R."/>
            <person name="Guhlin J."/>
            <person name="McLaughlin G.M."/>
            <person name="Permina E."/>
            <person name="Stockwell P."/>
            <person name="Gilligan J."/>
            <person name="Le Lec M.F."/>
            <person name="Gruber M.A.M."/>
            <person name="Quinn O."/>
            <person name="Lovegrove M."/>
            <person name="Duncan E.J."/>
            <person name="Remnant E.J."/>
            <person name="Van Eeckhoven J."/>
            <person name="Graham B."/>
            <person name="Knapp R.A."/>
            <person name="Langford K.W."/>
            <person name="Kronenberg Z."/>
            <person name="Press M.O."/>
            <person name="Eacker S.M."/>
            <person name="Wilson-Rankin E.E."/>
            <person name="Purcell J."/>
            <person name="Lester P.J."/>
            <person name="Dearden P.K."/>
        </authorList>
    </citation>
    <scope>NUCLEOTIDE SEQUENCE</scope>
    <source>
        <strain evidence="2">Marl-1</strain>
    </source>
</reference>
<sequence length="148" mass="15387">MDMCRPSLLQSNNDDLVVGVGSPLREASPRPEVRVVAPAHRPPSGLVALQPMTTNNLVSPSMTNLTTTTTTMTTTMMMMTTTTTTLTSPVTTMTASKTSALSSSLSSSSSSSATSTITSAKMRTTTTGTTATTNRKSVSILLPEHTSG</sequence>
<dbReference type="Proteomes" id="UP000614350">
    <property type="component" value="Unassembled WGS sequence"/>
</dbReference>
<dbReference type="AlphaFoldDB" id="A0A834JKR6"/>
<organism evidence="2 3">
    <name type="scientific">Vespula vulgaris</name>
    <name type="common">Yellow jacket</name>
    <name type="synonym">Wasp</name>
    <dbReference type="NCBI Taxonomy" id="7454"/>
    <lineage>
        <taxon>Eukaryota</taxon>
        <taxon>Metazoa</taxon>
        <taxon>Ecdysozoa</taxon>
        <taxon>Arthropoda</taxon>
        <taxon>Hexapoda</taxon>
        <taxon>Insecta</taxon>
        <taxon>Pterygota</taxon>
        <taxon>Neoptera</taxon>
        <taxon>Endopterygota</taxon>
        <taxon>Hymenoptera</taxon>
        <taxon>Apocrita</taxon>
        <taxon>Aculeata</taxon>
        <taxon>Vespoidea</taxon>
        <taxon>Vespidae</taxon>
        <taxon>Vespinae</taxon>
        <taxon>Vespula</taxon>
    </lineage>
</organism>
<evidence type="ECO:0000313" key="2">
    <source>
        <dbReference type="EMBL" id="KAF7388917.1"/>
    </source>
</evidence>
<evidence type="ECO:0000256" key="1">
    <source>
        <dbReference type="SAM" id="MobiDB-lite"/>
    </source>
</evidence>
<keyword evidence="3" id="KW-1185">Reference proteome</keyword>
<protein>
    <submittedName>
        <fullName evidence="2">Uncharacterized protein</fullName>
    </submittedName>
</protein>
<name>A0A834JKR6_VESVU</name>
<feature type="region of interest" description="Disordered" evidence="1">
    <location>
        <begin position="96"/>
        <end position="148"/>
    </location>
</feature>
<dbReference type="EMBL" id="JACSEA010000011">
    <property type="protein sequence ID" value="KAF7388917.1"/>
    <property type="molecule type" value="Genomic_DNA"/>
</dbReference>
<comment type="caution">
    <text evidence="2">The sequence shown here is derived from an EMBL/GenBank/DDBJ whole genome shotgun (WGS) entry which is preliminary data.</text>
</comment>
<accession>A0A834JKR6</accession>
<feature type="compositionally biased region" description="Low complexity" evidence="1">
    <location>
        <begin position="96"/>
        <end position="133"/>
    </location>
</feature>